<dbReference type="Proteomes" id="UP000266188">
    <property type="component" value="Unassembled WGS sequence"/>
</dbReference>
<proteinExistence type="predicted"/>
<dbReference type="EMBL" id="MVGC01000012">
    <property type="protein sequence ID" value="RJE26952.1"/>
    <property type="molecule type" value="Genomic_DNA"/>
</dbReference>
<evidence type="ECO:0000313" key="1">
    <source>
        <dbReference type="EMBL" id="RJE26952.1"/>
    </source>
</evidence>
<comment type="caution">
    <text evidence="1">The sequence shown here is derived from an EMBL/GenBank/DDBJ whole genome shotgun (WGS) entry which is preliminary data.</text>
</comment>
<organism evidence="1 2">
    <name type="scientific">Aspergillus sclerotialis</name>
    <dbReference type="NCBI Taxonomy" id="2070753"/>
    <lineage>
        <taxon>Eukaryota</taxon>
        <taxon>Fungi</taxon>
        <taxon>Dikarya</taxon>
        <taxon>Ascomycota</taxon>
        <taxon>Pezizomycotina</taxon>
        <taxon>Eurotiomycetes</taxon>
        <taxon>Eurotiomycetidae</taxon>
        <taxon>Eurotiales</taxon>
        <taxon>Aspergillaceae</taxon>
        <taxon>Aspergillus</taxon>
        <taxon>Aspergillus subgen. Polypaecilum</taxon>
    </lineage>
</organism>
<evidence type="ECO:0000313" key="2">
    <source>
        <dbReference type="Proteomes" id="UP000266188"/>
    </source>
</evidence>
<reference evidence="2" key="1">
    <citation type="submission" date="2017-02" db="EMBL/GenBank/DDBJ databases">
        <authorList>
            <person name="Tafer H."/>
            <person name="Lopandic K."/>
        </authorList>
    </citation>
    <scope>NUCLEOTIDE SEQUENCE [LARGE SCALE GENOMIC DNA]</scope>
    <source>
        <strain evidence="2">CBS 366.77</strain>
    </source>
</reference>
<keyword evidence="2" id="KW-1185">Reference proteome</keyword>
<accession>A0A3A2ZUX9</accession>
<protein>
    <submittedName>
        <fullName evidence="1">Uncharacterized protein</fullName>
    </submittedName>
</protein>
<gene>
    <name evidence="1" type="ORF">PHISCL_00759</name>
</gene>
<sequence>MVNRRQQRKEEVTTYVGGINEENLELLWKPIGCYLRAHGDSKSSLNGIYTVNCMLGHDTKYHIRLLKATVEMFHKTYDGEPSAAKVLEDLQRSLKTAEDFLSLDDHVCGFHCITQTNSQSNQFRHPFSYDTAISLIGQTIIAESDTGTVNTQARPIAKQSMCKLDKGDAYLTG</sequence>
<dbReference type="AlphaFoldDB" id="A0A3A2ZUX9"/>
<name>A0A3A2ZUX9_9EURO</name>